<evidence type="ECO:0000313" key="2">
    <source>
        <dbReference type="Proteomes" id="UP000307440"/>
    </source>
</evidence>
<evidence type="ECO:0000313" key="1">
    <source>
        <dbReference type="EMBL" id="TFK19820.1"/>
    </source>
</evidence>
<dbReference type="InterPro" id="IPR032675">
    <property type="entry name" value="LRR_dom_sf"/>
</dbReference>
<dbReference type="EMBL" id="ML210323">
    <property type="protein sequence ID" value="TFK19820.1"/>
    <property type="molecule type" value="Genomic_DNA"/>
</dbReference>
<gene>
    <name evidence="1" type="ORF">FA15DRAFT_674090</name>
</gene>
<sequence>MPPGPYFMKLPTEIHLEILDSITNLTACGENTVNRPHTAQYKSTLLSMSVVCKSLRQMVIPHLFETLVFHTQREFFGAVIAGIGTSRKLAQHARRCISQTKISTRHVLNILFSALGYMKDLQMLDIVGIDYFLAPDIIRSIGGVTSLKVLRIESWNLYRCTQEDFKAISKLRLCELHLYGTYHLSKLQLAGFIDFTEMKVLVSNMRFPVGTVASPATGDLPLERLEIVFTSRDTLEPSFFDRLSNITWLKLLATDVPPRNLTLQAHHLPRLTHLECTPNLFHAIYPGRPVENLKIVRYLGDLQYAEELSMILKRLSASQRKVPLKKLAFAMPVIASAFMTRERLPDTLDLHISTQDFATLFDFFVTQIGQNTSMHQVLQSLNSHYSNIPKTVSFDFGAAPYPICSLLDISSQYLEIGKLVEVSPDMQRIDMVGVVWRNRRGSRWEVEVVEESLREALIKYQSLDEPSKVSTDYNGYFETRVLTLQSQLAS</sequence>
<dbReference type="Proteomes" id="UP000307440">
    <property type="component" value="Unassembled WGS sequence"/>
</dbReference>
<accession>A0A5C3KI74</accession>
<proteinExistence type="predicted"/>
<dbReference type="AlphaFoldDB" id="A0A5C3KI74"/>
<evidence type="ECO:0008006" key="3">
    <source>
        <dbReference type="Google" id="ProtNLM"/>
    </source>
</evidence>
<dbReference type="Gene3D" id="3.80.10.10">
    <property type="entry name" value="Ribonuclease Inhibitor"/>
    <property type="match status" value="1"/>
</dbReference>
<organism evidence="1 2">
    <name type="scientific">Coprinopsis marcescibilis</name>
    <name type="common">Agaric fungus</name>
    <name type="synonym">Psathyrella marcescibilis</name>
    <dbReference type="NCBI Taxonomy" id="230819"/>
    <lineage>
        <taxon>Eukaryota</taxon>
        <taxon>Fungi</taxon>
        <taxon>Dikarya</taxon>
        <taxon>Basidiomycota</taxon>
        <taxon>Agaricomycotina</taxon>
        <taxon>Agaricomycetes</taxon>
        <taxon>Agaricomycetidae</taxon>
        <taxon>Agaricales</taxon>
        <taxon>Agaricineae</taxon>
        <taxon>Psathyrellaceae</taxon>
        <taxon>Coprinopsis</taxon>
    </lineage>
</organism>
<dbReference type="SUPFAM" id="SSF52058">
    <property type="entry name" value="L domain-like"/>
    <property type="match status" value="1"/>
</dbReference>
<protein>
    <recommendedName>
        <fullName evidence="3">F-box domain-containing protein</fullName>
    </recommendedName>
</protein>
<name>A0A5C3KI74_COPMA</name>
<keyword evidence="2" id="KW-1185">Reference proteome</keyword>
<reference evidence="1 2" key="1">
    <citation type="journal article" date="2019" name="Nat. Ecol. Evol.">
        <title>Megaphylogeny resolves global patterns of mushroom evolution.</title>
        <authorList>
            <person name="Varga T."/>
            <person name="Krizsan K."/>
            <person name="Foldi C."/>
            <person name="Dima B."/>
            <person name="Sanchez-Garcia M."/>
            <person name="Sanchez-Ramirez S."/>
            <person name="Szollosi G.J."/>
            <person name="Szarkandi J.G."/>
            <person name="Papp V."/>
            <person name="Albert L."/>
            <person name="Andreopoulos W."/>
            <person name="Angelini C."/>
            <person name="Antonin V."/>
            <person name="Barry K.W."/>
            <person name="Bougher N.L."/>
            <person name="Buchanan P."/>
            <person name="Buyck B."/>
            <person name="Bense V."/>
            <person name="Catcheside P."/>
            <person name="Chovatia M."/>
            <person name="Cooper J."/>
            <person name="Damon W."/>
            <person name="Desjardin D."/>
            <person name="Finy P."/>
            <person name="Geml J."/>
            <person name="Haridas S."/>
            <person name="Hughes K."/>
            <person name="Justo A."/>
            <person name="Karasinski D."/>
            <person name="Kautmanova I."/>
            <person name="Kiss B."/>
            <person name="Kocsube S."/>
            <person name="Kotiranta H."/>
            <person name="LaButti K.M."/>
            <person name="Lechner B.E."/>
            <person name="Liimatainen K."/>
            <person name="Lipzen A."/>
            <person name="Lukacs Z."/>
            <person name="Mihaltcheva S."/>
            <person name="Morgado L.N."/>
            <person name="Niskanen T."/>
            <person name="Noordeloos M.E."/>
            <person name="Ohm R.A."/>
            <person name="Ortiz-Santana B."/>
            <person name="Ovrebo C."/>
            <person name="Racz N."/>
            <person name="Riley R."/>
            <person name="Savchenko A."/>
            <person name="Shiryaev A."/>
            <person name="Soop K."/>
            <person name="Spirin V."/>
            <person name="Szebenyi C."/>
            <person name="Tomsovsky M."/>
            <person name="Tulloss R.E."/>
            <person name="Uehling J."/>
            <person name="Grigoriev I.V."/>
            <person name="Vagvolgyi C."/>
            <person name="Papp T."/>
            <person name="Martin F.M."/>
            <person name="Miettinen O."/>
            <person name="Hibbett D.S."/>
            <person name="Nagy L.G."/>
        </authorList>
    </citation>
    <scope>NUCLEOTIDE SEQUENCE [LARGE SCALE GENOMIC DNA]</scope>
    <source>
        <strain evidence="1 2">CBS 121175</strain>
    </source>
</reference>